<gene>
    <name evidence="7" type="primary">proA</name>
    <name evidence="9" type="ORF">BN134_1920</name>
</gene>
<keyword evidence="3 7" id="KW-0641">Proline biosynthesis</keyword>
<dbReference type="NCBIfam" id="NF001221">
    <property type="entry name" value="PRK00197.1"/>
    <property type="match status" value="1"/>
</dbReference>
<dbReference type="Gene3D" id="3.40.605.10">
    <property type="entry name" value="Aldehyde Dehydrogenase, Chain A, domain 1"/>
    <property type="match status" value="1"/>
</dbReference>
<accession>A0ABP1W6M3</accession>
<dbReference type="EMBL" id="CAKZ01000090">
    <property type="protein sequence ID" value="CCJ81185.1"/>
    <property type="molecule type" value="Genomic_DNA"/>
</dbReference>
<dbReference type="NCBIfam" id="TIGR00407">
    <property type="entry name" value="proA"/>
    <property type="match status" value="1"/>
</dbReference>
<comment type="caution">
    <text evidence="9">The sequence shown here is derived from an EMBL/GenBank/DDBJ whole genome shotgun (WGS) entry which is preliminary data.</text>
</comment>
<comment type="catalytic activity">
    <reaction evidence="6 7">
        <text>L-glutamate 5-semialdehyde + phosphate + NADP(+) = L-glutamyl 5-phosphate + NADPH + H(+)</text>
        <dbReference type="Rhea" id="RHEA:19541"/>
        <dbReference type="ChEBI" id="CHEBI:15378"/>
        <dbReference type="ChEBI" id="CHEBI:43474"/>
        <dbReference type="ChEBI" id="CHEBI:57783"/>
        <dbReference type="ChEBI" id="CHEBI:58066"/>
        <dbReference type="ChEBI" id="CHEBI:58274"/>
        <dbReference type="ChEBI" id="CHEBI:58349"/>
        <dbReference type="EC" id="1.2.1.41"/>
    </reaction>
</comment>
<comment type="similarity">
    <text evidence="7">Belongs to the gamma-glutamyl phosphate reductase family.</text>
</comment>
<evidence type="ECO:0000313" key="9">
    <source>
        <dbReference type="EMBL" id="CCJ81185.1"/>
    </source>
</evidence>
<feature type="domain" description="Aldehyde dehydrogenase" evidence="8">
    <location>
        <begin position="4"/>
        <end position="280"/>
    </location>
</feature>
<dbReference type="Gene3D" id="3.40.309.10">
    <property type="entry name" value="Aldehyde Dehydrogenase, Chain A, domain 2"/>
    <property type="match status" value="1"/>
</dbReference>
<keyword evidence="4 7" id="KW-0521">NADP</keyword>
<dbReference type="Proteomes" id="UP000009342">
    <property type="component" value="Unassembled WGS sequence"/>
</dbReference>
<dbReference type="PIRSF" id="PIRSF000151">
    <property type="entry name" value="GPR"/>
    <property type="match status" value="1"/>
</dbReference>
<dbReference type="InterPro" id="IPR016161">
    <property type="entry name" value="Ald_DH/histidinol_DH"/>
</dbReference>
<dbReference type="InterPro" id="IPR000965">
    <property type="entry name" value="GPR_dom"/>
</dbReference>
<evidence type="ECO:0000256" key="7">
    <source>
        <dbReference type="HAMAP-Rule" id="MF_00412"/>
    </source>
</evidence>
<dbReference type="PROSITE" id="PS01223">
    <property type="entry name" value="PROA"/>
    <property type="match status" value="1"/>
</dbReference>
<evidence type="ECO:0000259" key="8">
    <source>
        <dbReference type="Pfam" id="PF00171"/>
    </source>
</evidence>
<comment type="function">
    <text evidence="7">Catalyzes the NADPH-dependent reduction of L-glutamate 5-phosphate into L-glutamate 5-semialdehyde and phosphate. The product spontaneously undergoes cyclization to form 1-pyrroline-5-carboxylate.</text>
</comment>
<comment type="pathway">
    <text evidence="1 7">Amino-acid biosynthesis; L-proline biosynthesis; L-glutamate 5-semialdehyde from L-glutamate: step 2/2.</text>
</comment>
<dbReference type="InterPro" id="IPR020593">
    <property type="entry name" value="G-glutamylP_reductase_CS"/>
</dbReference>
<evidence type="ECO:0000256" key="4">
    <source>
        <dbReference type="ARBA" id="ARBA00022857"/>
    </source>
</evidence>
<evidence type="ECO:0000256" key="1">
    <source>
        <dbReference type="ARBA" id="ARBA00004985"/>
    </source>
</evidence>
<dbReference type="InterPro" id="IPR012134">
    <property type="entry name" value="Glu-5-SA_DH"/>
</dbReference>
<protein>
    <recommendedName>
        <fullName evidence="7">Gamma-glutamyl phosphate reductase</fullName>
        <shortName evidence="7">GPR</shortName>
        <ecNumber evidence="7">1.2.1.41</ecNumber>
    </recommendedName>
    <alternativeName>
        <fullName evidence="7">Glutamate-5-semialdehyde dehydrogenase</fullName>
    </alternativeName>
    <alternativeName>
        <fullName evidence="7">Glutamyl-gamma-semialdehyde dehydrogenase</fullName>
        <shortName evidence="7">GSA dehydrogenase</shortName>
    </alternativeName>
</protein>
<name>A0ABP1W6M3_9ENTR</name>
<keyword evidence="2 7" id="KW-0028">Amino-acid biosynthesis</keyword>
<evidence type="ECO:0000313" key="10">
    <source>
        <dbReference type="Proteomes" id="UP000009342"/>
    </source>
</evidence>
<keyword evidence="5 7" id="KW-0560">Oxidoreductase</keyword>
<organism evidence="9 10">
    <name type="scientific">Cronobacter dublinensis 1210</name>
    <dbReference type="NCBI Taxonomy" id="1208656"/>
    <lineage>
        <taxon>Bacteria</taxon>
        <taxon>Pseudomonadati</taxon>
        <taxon>Pseudomonadota</taxon>
        <taxon>Gammaproteobacteria</taxon>
        <taxon>Enterobacterales</taxon>
        <taxon>Enterobacteriaceae</taxon>
        <taxon>Cronobacter</taxon>
    </lineage>
</organism>
<keyword evidence="10" id="KW-1185">Reference proteome</keyword>
<reference evidence="10" key="1">
    <citation type="journal article" date="2012" name="PLoS ONE">
        <title>Comparative analysis of genome sequences covering the seven cronobacter species.</title>
        <authorList>
            <person name="Joseph S."/>
            <person name="Desai P."/>
            <person name="Ji Y."/>
            <person name="Cummings C.A."/>
            <person name="Shih R."/>
            <person name="Degoricija L."/>
            <person name="Rico A."/>
            <person name="Brzoska P."/>
            <person name="Hamby S.E."/>
            <person name="Masood N."/>
            <person name="Hariri S."/>
            <person name="Sonbol H."/>
            <person name="Chuzhanova N."/>
            <person name="McClelland M."/>
            <person name="Furtado M.R."/>
            <person name="Forsythe S.J."/>
        </authorList>
    </citation>
    <scope>NUCLEOTIDE SEQUENCE [LARGE SCALE GENOMIC DNA]</scope>
    <source>
        <strain evidence="10">1210</strain>
    </source>
</reference>
<dbReference type="Pfam" id="PF00171">
    <property type="entry name" value="Aldedh"/>
    <property type="match status" value="1"/>
</dbReference>
<dbReference type="HAMAP" id="MF_00412">
    <property type="entry name" value="ProA"/>
    <property type="match status" value="1"/>
</dbReference>
<dbReference type="GO" id="GO:0004350">
    <property type="term" value="F:glutamate-5-semialdehyde dehydrogenase activity"/>
    <property type="evidence" value="ECO:0007669"/>
    <property type="project" value="UniProtKB-EC"/>
</dbReference>
<dbReference type="SUPFAM" id="SSF53720">
    <property type="entry name" value="ALDH-like"/>
    <property type="match status" value="1"/>
</dbReference>
<dbReference type="InterPro" id="IPR016162">
    <property type="entry name" value="Ald_DH_N"/>
</dbReference>
<dbReference type="PANTHER" id="PTHR11063:SF8">
    <property type="entry name" value="DELTA-1-PYRROLINE-5-CARBOXYLATE SYNTHASE"/>
    <property type="match status" value="1"/>
</dbReference>
<evidence type="ECO:0000256" key="6">
    <source>
        <dbReference type="ARBA" id="ARBA00049024"/>
    </source>
</evidence>
<dbReference type="InterPro" id="IPR015590">
    <property type="entry name" value="Aldehyde_DH_dom"/>
</dbReference>
<dbReference type="InterPro" id="IPR016163">
    <property type="entry name" value="Ald_DH_C"/>
</dbReference>
<evidence type="ECO:0000256" key="5">
    <source>
        <dbReference type="ARBA" id="ARBA00023002"/>
    </source>
</evidence>
<evidence type="ECO:0000256" key="2">
    <source>
        <dbReference type="ARBA" id="ARBA00022605"/>
    </source>
</evidence>
<sequence>MLEQMGQAAKAASYQMALLSSREKNRVLEKIADYLEAQSEEILLANEQDLLEARRNGLSEALLDRLALNPQRLHAIANDVRQVCHLADPVGQVIDGGLLESGLRIERRRVPLGVVGVIYEARPNVTVDVASLCLKTGNAAILRGGKETWRTNAATVKVIQKALEECGLPAAAVQAIESPDRALVSEMLRMDKYIDMLIPRGGAGLHKLCREQSTIPVITGGIGVCHIFVDESAEFAPALNIITNAKTQRPSTCNTVETLLVHEAIAERFLPELSQAMHARGVTLHADERALALLAGGPANVVAVKAEELDDEWLSLDLNVKLVAGIDGAIAHIRAHGTQHSDAILTRTLRHADRFVNEVDSSAVYVNASTRFTDGAQFGLGAEVAVSTQKLHARGPMGLEALTPTSGLATATIRFVLNYAPGDAKIAA</sequence>
<proteinExistence type="inferred from homology"/>
<comment type="subcellular location">
    <subcellularLocation>
        <location evidence="7">Cytoplasm</location>
    </subcellularLocation>
</comment>
<dbReference type="EC" id="1.2.1.41" evidence="7"/>
<keyword evidence="7" id="KW-0963">Cytoplasm</keyword>
<dbReference type="PANTHER" id="PTHR11063">
    <property type="entry name" value="GLUTAMATE SEMIALDEHYDE DEHYDROGENASE"/>
    <property type="match status" value="1"/>
</dbReference>
<evidence type="ECO:0000256" key="3">
    <source>
        <dbReference type="ARBA" id="ARBA00022650"/>
    </source>
</evidence>
<dbReference type="CDD" id="cd07079">
    <property type="entry name" value="ALDH_F18-19_ProA-GPR"/>
    <property type="match status" value="1"/>
</dbReference>